<name>A0A562SYC9_CHIJA</name>
<dbReference type="EMBL" id="VLLG01000004">
    <property type="protein sequence ID" value="TWI86347.1"/>
    <property type="molecule type" value="Genomic_DNA"/>
</dbReference>
<organism evidence="1 2">
    <name type="scientific">Chitinophaga japonensis</name>
    <name type="common">Flexibacter japonensis</name>
    <dbReference type="NCBI Taxonomy" id="104662"/>
    <lineage>
        <taxon>Bacteria</taxon>
        <taxon>Pseudomonadati</taxon>
        <taxon>Bacteroidota</taxon>
        <taxon>Chitinophagia</taxon>
        <taxon>Chitinophagales</taxon>
        <taxon>Chitinophagaceae</taxon>
        <taxon>Chitinophaga</taxon>
    </lineage>
</organism>
<gene>
    <name evidence="1" type="ORF">LX66_3602</name>
</gene>
<proteinExistence type="predicted"/>
<sequence>MGGVFQGCFTMQPVQEFRLFYIVKAFITVIPVKRKRGKCTSSKLVISILPKLYSIKSCTMTGELLQLPGNVIQYRASVHQAQG</sequence>
<accession>A0A562SYC9</accession>
<reference evidence="1 2" key="1">
    <citation type="journal article" date="2013" name="Stand. Genomic Sci.">
        <title>Genomic Encyclopedia of Type Strains, Phase I: The one thousand microbial genomes (KMG-I) project.</title>
        <authorList>
            <person name="Kyrpides N.C."/>
            <person name="Woyke T."/>
            <person name="Eisen J.A."/>
            <person name="Garrity G."/>
            <person name="Lilburn T.G."/>
            <person name="Beck B.J."/>
            <person name="Whitman W.B."/>
            <person name="Hugenholtz P."/>
            <person name="Klenk H.P."/>
        </authorList>
    </citation>
    <scope>NUCLEOTIDE SEQUENCE [LARGE SCALE GENOMIC DNA]</scope>
    <source>
        <strain evidence="1 2">DSM 13484</strain>
    </source>
</reference>
<keyword evidence="2" id="KW-1185">Reference proteome</keyword>
<protein>
    <submittedName>
        <fullName evidence="1">Uncharacterized protein</fullName>
    </submittedName>
</protein>
<dbReference type="AlphaFoldDB" id="A0A562SYC9"/>
<evidence type="ECO:0000313" key="1">
    <source>
        <dbReference type="EMBL" id="TWI86347.1"/>
    </source>
</evidence>
<evidence type="ECO:0000313" key="2">
    <source>
        <dbReference type="Proteomes" id="UP000316778"/>
    </source>
</evidence>
<dbReference type="Proteomes" id="UP000316778">
    <property type="component" value="Unassembled WGS sequence"/>
</dbReference>
<comment type="caution">
    <text evidence="1">The sequence shown here is derived from an EMBL/GenBank/DDBJ whole genome shotgun (WGS) entry which is preliminary data.</text>
</comment>